<feature type="domain" description="Type I restriction modification DNA specificity" evidence="2">
    <location>
        <begin position="216"/>
        <end position="397"/>
    </location>
</feature>
<dbReference type="CDD" id="cd17259">
    <property type="entry name" value="RMtype1_S_StySKI-TRD2-CR2_like"/>
    <property type="match status" value="1"/>
</dbReference>
<feature type="domain" description="Type I restriction modification DNA specificity" evidence="2">
    <location>
        <begin position="70"/>
        <end position="184"/>
    </location>
</feature>
<dbReference type="Proteomes" id="UP001166291">
    <property type="component" value="Unassembled WGS sequence"/>
</dbReference>
<dbReference type="Pfam" id="PF01420">
    <property type="entry name" value="Methylase_S"/>
    <property type="match status" value="2"/>
</dbReference>
<evidence type="ECO:0000256" key="1">
    <source>
        <dbReference type="SAM" id="Coils"/>
    </source>
</evidence>
<dbReference type="InterPro" id="IPR000055">
    <property type="entry name" value="Restrct_endonuc_typeI_TRD"/>
</dbReference>
<feature type="coiled-coil region" evidence="1">
    <location>
        <begin position="379"/>
        <end position="406"/>
    </location>
</feature>
<evidence type="ECO:0000259" key="2">
    <source>
        <dbReference type="Pfam" id="PF01420"/>
    </source>
</evidence>
<evidence type="ECO:0000313" key="4">
    <source>
        <dbReference type="Proteomes" id="UP001166291"/>
    </source>
</evidence>
<dbReference type="EC" id="3.1.21.-" evidence="3"/>
<keyword evidence="3" id="KW-0255">Endonuclease</keyword>
<protein>
    <submittedName>
        <fullName evidence="3">Restriction endonuclease subunit S</fullName>
        <ecNumber evidence="3">3.1.21.-</ecNumber>
    </submittedName>
</protein>
<dbReference type="GO" id="GO:0016787">
    <property type="term" value="F:hydrolase activity"/>
    <property type="evidence" value="ECO:0007669"/>
    <property type="project" value="UniProtKB-KW"/>
</dbReference>
<keyword evidence="4" id="KW-1185">Reference proteome</keyword>
<dbReference type="GO" id="GO:0004519">
    <property type="term" value="F:endonuclease activity"/>
    <property type="evidence" value="ECO:0007669"/>
    <property type="project" value="UniProtKB-KW"/>
</dbReference>
<keyword evidence="1" id="KW-0175">Coiled coil</keyword>
<dbReference type="EMBL" id="JAHWDQ010000001">
    <property type="protein sequence ID" value="MBW2940544.1"/>
    <property type="molecule type" value="Genomic_DNA"/>
</dbReference>
<dbReference type="InterPro" id="IPR052021">
    <property type="entry name" value="Type-I_RS_S_subunit"/>
</dbReference>
<keyword evidence="3" id="KW-0540">Nuclease</keyword>
<accession>A0ABS6VR74</accession>
<organism evidence="3 4">
    <name type="scientific">Zhongshania aquimaris</name>
    <dbReference type="NCBI Taxonomy" id="2857107"/>
    <lineage>
        <taxon>Bacteria</taxon>
        <taxon>Pseudomonadati</taxon>
        <taxon>Pseudomonadota</taxon>
        <taxon>Gammaproteobacteria</taxon>
        <taxon>Cellvibrionales</taxon>
        <taxon>Spongiibacteraceae</taxon>
        <taxon>Zhongshania</taxon>
    </lineage>
</organism>
<proteinExistence type="predicted"/>
<evidence type="ECO:0000313" key="3">
    <source>
        <dbReference type="EMBL" id="MBW2940544.1"/>
    </source>
</evidence>
<dbReference type="PANTHER" id="PTHR30408">
    <property type="entry name" value="TYPE-1 RESTRICTION ENZYME ECOKI SPECIFICITY PROTEIN"/>
    <property type="match status" value="1"/>
</dbReference>
<keyword evidence="3" id="KW-0378">Hydrolase</keyword>
<gene>
    <name evidence="3" type="ORF">KXJ70_07155</name>
</gene>
<dbReference type="RefSeq" id="WP_219042733.1">
    <property type="nucleotide sequence ID" value="NZ_JAHWDQ010000001.1"/>
</dbReference>
<reference evidence="3" key="1">
    <citation type="submission" date="2021-07" db="EMBL/GenBank/DDBJ databases">
        <title>Zhongshania sp. CAU 1632 isolated from seawater.</title>
        <authorList>
            <person name="Kim W."/>
        </authorList>
    </citation>
    <scope>NUCLEOTIDE SEQUENCE</scope>
    <source>
        <strain evidence="3">CAU 1632</strain>
    </source>
</reference>
<name>A0ABS6VR74_9GAMM</name>
<dbReference type="PANTHER" id="PTHR30408:SF12">
    <property type="entry name" value="TYPE I RESTRICTION ENZYME MJAVIII SPECIFICITY SUBUNIT"/>
    <property type="match status" value="1"/>
</dbReference>
<comment type="caution">
    <text evidence="3">The sequence shown here is derived from an EMBL/GenBank/DDBJ whole genome shotgun (WGS) entry which is preliminary data.</text>
</comment>
<sequence length="417" mass="47046">MAPEGWVHTTFGEHIDCLTGFAFKSDRYSSAGGDIRLLRGDNIEPGSLRWRNAKLWPQTELEGLDRYHLQEGDFVVALDRTWISTGLKVAELKAEDLPCLLVQRVARVRARGTLEQALLRQYFSGHKFEQYVKSVQTATAVPHISPNDIKEFSVLLPPRAEQKKMAQILSTWDKAIAICEQLLASSQQQKKALMQQLLTGKRRLLDKNGARFSGKWNDHYLTDLAQVIVSPVDKKTTEGELPVELCNYTDVYYNNRIKRSLSFMKATAKPSEIEKYTLQVNDVIITKDSETPGDIAVPALVSEDLDGVVCGYHLAIVRPNKEYLSGEYLSYLFSIPKTRYYFFTLATGATRFGLTIGAIHKACFRLPPVEEQETIAAVLFTADQEISTLQQKLDVLKQERKALMQQLLTGKCRVLLG</sequence>